<dbReference type="PANTHER" id="PTHR45861:SF1">
    <property type="entry name" value="DNA POLYMERASE ALPHA CATALYTIC SUBUNIT"/>
    <property type="match status" value="1"/>
</dbReference>
<feature type="domain" description="Zinc finger DNA-directed DNA polymerase family B alpha" evidence="1">
    <location>
        <begin position="2"/>
        <end position="79"/>
    </location>
</feature>
<evidence type="ECO:0000259" key="1">
    <source>
        <dbReference type="Pfam" id="PF08996"/>
    </source>
</evidence>
<keyword evidence="3" id="KW-1185">Reference proteome</keyword>
<dbReference type="GO" id="GO:1902975">
    <property type="term" value="P:mitotic DNA replication initiation"/>
    <property type="evidence" value="ECO:0007669"/>
    <property type="project" value="TreeGrafter"/>
</dbReference>
<protein>
    <submittedName>
        <fullName evidence="2">DNA polymerase alpha zinc finger-domain-containing protein</fullName>
    </submittedName>
</protein>
<dbReference type="GO" id="GO:0003682">
    <property type="term" value="F:chromatin binding"/>
    <property type="evidence" value="ECO:0007669"/>
    <property type="project" value="TreeGrafter"/>
</dbReference>
<dbReference type="Gene3D" id="1.10.3200.20">
    <property type="entry name" value="DNA Polymerase alpha, zinc finger"/>
    <property type="match status" value="1"/>
</dbReference>
<evidence type="ECO:0000313" key="3">
    <source>
        <dbReference type="Proteomes" id="UP000269721"/>
    </source>
</evidence>
<dbReference type="Proteomes" id="UP000269721">
    <property type="component" value="Unassembled WGS sequence"/>
</dbReference>
<dbReference type="Pfam" id="PF08996">
    <property type="entry name" value="zf-DNA_Pol"/>
    <property type="match status" value="1"/>
</dbReference>
<feature type="non-terminal residue" evidence="2">
    <location>
        <position position="79"/>
    </location>
</feature>
<dbReference type="EMBL" id="ML000300">
    <property type="protein sequence ID" value="RKO84266.1"/>
    <property type="molecule type" value="Genomic_DNA"/>
</dbReference>
<evidence type="ECO:0000313" key="2">
    <source>
        <dbReference type="EMBL" id="RKO84266.1"/>
    </source>
</evidence>
<reference evidence="3" key="1">
    <citation type="journal article" date="2018" name="Nat. Microbiol.">
        <title>Leveraging single-cell genomics to expand the fungal tree of life.</title>
        <authorList>
            <person name="Ahrendt S.R."/>
            <person name="Quandt C.A."/>
            <person name="Ciobanu D."/>
            <person name="Clum A."/>
            <person name="Salamov A."/>
            <person name="Andreopoulos B."/>
            <person name="Cheng J.F."/>
            <person name="Woyke T."/>
            <person name="Pelin A."/>
            <person name="Henrissat B."/>
            <person name="Reynolds N.K."/>
            <person name="Benny G.L."/>
            <person name="Smith M.E."/>
            <person name="James T.Y."/>
            <person name="Grigoriev I.V."/>
        </authorList>
    </citation>
    <scope>NUCLEOTIDE SEQUENCE [LARGE SCALE GENOMIC DNA]</scope>
</reference>
<sequence length="79" mass="9247">LQAQLTVAVRRHIMRYYNMVLVCDDGACRTRTRVMGVHGKRCLVAGCRGQVWPEYSDSMLFTQLLYYSRLFDVDRAKEQ</sequence>
<gene>
    <name evidence="2" type="ORF">BDK51DRAFT_2448</name>
</gene>
<dbReference type="GO" id="GO:0003688">
    <property type="term" value="F:DNA replication origin binding"/>
    <property type="evidence" value="ECO:0007669"/>
    <property type="project" value="TreeGrafter"/>
</dbReference>
<dbReference type="InterPro" id="IPR015088">
    <property type="entry name" value="Znf_DNA-dir_DNA_pol_B_alpha"/>
</dbReference>
<dbReference type="PANTHER" id="PTHR45861">
    <property type="entry name" value="DNA POLYMERASE ALPHA CATALYTIC SUBUNIT"/>
    <property type="match status" value="1"/>
</dbReference>
<dbReference type="InterPro" id="IPR038256">
    <property type="entry name" value="Pol_alpha_znc_sf"/>
</dbReference>
<dbReference type="AlphaFoldDB" id="A0A4P9W2F9"/>
<proteinExistence type="predicted"/>
<dbReference type="GO" id="GO:0006273">
    <property type="term" value="P:lagging strand elongation"/>
    <property type="evidence" value="ECO:0007669"/>
    <property type="project" value="TreeGrafter"/>
</dbReference>
<dbReference type="GO" id="GO:0003887">
    <property type="term" value="F:DNA-directed DNA polymerase activity"/>
    <property type="evidence" value="ECO:0007669"/>
    <property type="project" value="InterPro"/>
</dbReference>
<dbReference type="GO" id="GO:0005658">
    <property type="term" value="C:alpha DNA polymerase:primase complex"/>
    <property type="evidence" value="ECO:0007669"/>
    <property type="project" value="TreeGrafter"/>
</dbReference>
<organism evidence="2 3">
    <name type="scientific">Blyttiomyces helicus</name>
    <dbReference type="NCBI Taxonomy" id="388810"/>
    <lineage>
        <taxon>Eukaryota</taxon>
        <taxon>Fungi</taxon>
        <taxon>Fungi incertae sedis</taxon>
        <taxon>Chytridiomycota</taxon>
        <taxon>Chytridiomycota incertae sedis</taxon>
        <taxon>Chytridiomycetes</taxon>
        <taxon>Chytridiomycetes incertae sedis</taxon>
        <taxon>Blyttiomyces</taxon>
    </lineage>
</organism>
<name>A0A4P9W2F9_9FUNG</name>
<dbReference type="GO" id="GO:0006272">
    <property type="term" value="P:leading strand elongation"/>
    <property type="evidence" value="ECO:0007669"/>
    <property type="project" value="TreeGrafter"/>
</dbReference>
<accession>A0A4P9W2F9</accession>
<dbReference type="GO" id="GO:0003697">
    <property type="term" value="F:single-stranded DNA binding"/>
    <property type="evidence" value="ECO:0007669"/>
    <property type="project" value="TreeGrafter"/>
</dbReference>
<dbReference type="OrthoDB" id="6755010at2759"/>
<feature type="non-terminal residue" evidence="2">
    <location>
        <position position="1"/>
    </location>
</feature>